<dbReference type="PANTHER" id="PTHR22941">
    <property type="entry name" value="SERPENTINE RECEPTOR"/>
    <property type="match status" value="1"/>
</dbReference>
<dbReference type="InterPro" id="IPR019422">
    <property type="entry name" value="7TM_GPCR_serpentine_rcpt_Srh"/>
</dbReference>
<dbReference type="EMBL" id="JARK01001688">
    <property type="protein sequence ID" value="EYB82761.1"/>
    <property type="molecule type" value="Genomic_DNA"/>
</dbReference>
<evidence type="ECO:0008006" key="4">
    <source>
        <dbReference type="Google" id="ProtNLM"/>
    </source>
</evidence>
<evidence type="ECO:0000313" key="3">
    <source>
        <dbReference type="Proteomes" id="UP000024635"/>
    </source>
</evidence>
<comment type="caution">
    <text evidence="2">The sequence shown here is derived from an EMBL/GenBank/DDBJ whole genome shotgun (WGS) entry which is preliminary data.</text>
</comment>
<feature type="transmembrane region" description="Helical" evidence="1">
    <location>
        <begin position="122"/>
        <end position="142"/>
    </location>
</feature>
<keyword evidence="1" id="KW-1133">Transmembrane helix</keyword>
<dbReference type="Proteomes" id="UP000024635">
    <property type="component" value="Unassembled WGS sequence"/>
</dbReference>
<sequence length="181" mass="20830">MNSSPDQDWARQFMLCWYPCAESVITIPRVHIYTKDSLKTLAYVIAALLIMAIPIAIFIFSSAWYFLHRRDHLSQRTRRMQRRFFIFLCLQISVPAVSLAVPIACVLLIIKTVNTTFQSLGNVALAAIGLHGTITSVLVIFCNDPYRQFVMDLFIYRWRPKKHHHIAVTLSVDSHPVQRSP</sequence>
<gene>
    <name evidence="2" type="primary">Acey_s0352.g3283</name>
    <name evidence="2" type="ORF">Y032_0352g3283</name>
</gene>
<organism evidence="2 3">
    <name type="scientific">Ancylostoma ceylanicum</name>
    <dbReference type="NCBI Taxonomy" id="53326"/>
    <lineage>
        <taxon>Eukaryota</taxon>
        <taxon>Metazoa</taxon>
        <taxon>Ecdysozoa</taxon>
        <taxon>Nematoda</taxon>
        <taxon>Chromadorea</taxon>
        <taxon>Rhabditida</taxon>
        <taxon>Rhabditina</taxon>
        <taxon>Rhabditomorpha</taxon>
        <taxon>Strongyloidea</taxon>
        <taxon>Ancylostomatidae</taxon>
        <taxon>Ancylostomatinae</taxon>
        <taxon>Ancylostoma</taxon>
    </lineage>
</organism>
<dbReference type="SUPFAM" id="SSF81321">
    <property type="entry name" value="Family A G protein-coupled receptor-like"/>
    <property type="match status" value="1"/>
</dbReference>
<dbReference type="InterPro" id="IPR053220">
    <property type="entry name" value="Nematode_rcpt-like_serp_H"/>
</dbReference>
<feature type="transmembrane region" description="Helical" evidence="1">
    <location>
        <begin position="41"/>
        <end position="65"/>
    </location>
</feature>
<reference evidence="3" key="1">
    <citation type="journal article" date="2015" name="Nat. Genet.">
        <title>The genome and transcriptome of the zoonotic hookworm Ancylostoma ceylanicum identify infection-specific gene families.</title>
        <authorList>
            <person name="Schwarz E.M."/>
            <person name="Hu Y."/>
            <person name="Antoshechkin I."/>
            <person name="Miller M.M."/>
            <person name="Sternberg P.W."/>
            <person name="Aroian R.V."/>
        </authorList>
    </citation>
    <scope>NUCLEOTIDE SEQUENCE</scope>
    <source>
        <strain evidence="3">HY135</strain>
    </source>
</reference>
<dbReference type="PANTHER" id="PTHR22941:SF305">
    <property type="entry name" value="SERPENTINE RECEPTOR, CLASS H"/>
    <property type="match status" value="1"/>
</dbReference>
<feature type="transmembrane region" description="Helical" evidence="1">
    <location>
        <begin position="85"/>
        <end position="110"/>
    </location>
</feature>
<evidence type="ECO:0000256" key="1">
    <source>
        <dbReference type="SAM" id="Phobius"/>
    </source>
</evidence>
<dbReference type="OrthoDB" id="5791881at2759"/>
<protein>
    <recommendedName>
        <fullName evidence="4">G-protein coupled receptors family 1 profile domain-containing protein</fullName>
    </recommendedName>
</protein>
<keyword evidence="3" id="KW-1185">Reference proteome</keyword>
<evidence type="ECO:0000313" key="2">
    <source>
        <dbReference type="EMBL" id="EYB82761.1"/>
    </source>
</evidence>
<name>A0A016RWS8_9BILA</name>
<dbReference type="AlphaFoldDB" id="A0A016RWS8"/>
<accession>A0A016RWS8</accession>
<proteinExistence type="predicted"/>
<keyword evidence="1" id="KW-0472">Membrane</keyword>
<keyword evidence="1" id="KW-0812">Transmembrane</keyword>
<dbReference type="Pfam" id="PF10318">
    <property type="entry name" value="7TM_GPCR_Srh"/>
    <property type="match status" value="1"/>
</dbReference>